<dbReference type="EMBL" id="CACVBS010000055">
    <property type="protein sequence ID" value="CAA7266507.1"/>
    <property type="molecule type" value="Genomic_DNA"/>
</dbReference>
<feature type="signal peptide" evidence="1">
    <location>
        <begin position="1"/>
        <end position="18"/>
    </location>
</feature>
<protein>
    <recommendedName>
        <fullName evidence="4">Secreted protein</fullName>
    </recommendedName>
</protein>
<feature type="chain" id="PRO_5035729479" description="Secreted protein" evidence="1">
    <location>
        <begin position="19"/>
        <end position="117"/>
    </location>
</feature>
<proteinExistence type="predicted"/>
<evidence type="ECO:0000313" key="2">
    <source>
        <dbReference type="EMBL" id="CAA7266507.1"/>
    </source>
</evidence>
<keyword evidence="3" id="KW-1185">Reference proteome</keyword>
<comment type="caution">
    <text evidence="2">The sequence shown here is derived from an EMBL/GenBank/DDBJ whole genome shotgun (WGS) entry which is preliminary data.</text>
</comment>
<gene>
    <name evidence="2" type="ORF">AAE3_LOCUS8882</name>
</gene>
<dbReference type="Proteomes" id="UP000467700">
    <property type="component" value="Unassembled WGS sequence"/>
</dbReference>
<reference evidence="2 3" key="1">
    <citation type="submission" date="2020-01" db="EMBL/GenBank/DDBJ databases">
        <authorList>
            <person name="Gupta K D."/>
        </authorList>
    </citation>
    <scope>NUCLEOTIDE SEQUENCE [LARGE SCALE GENOMIC DNA]</scope>
</reference>
<evidence type="ECO:0008006" key="4">
    <source>
        <dbReference type="Google" id="ProtNLM"/>
    </source>
</evidence>
<keyword evidence="1" id="KW-0732">Signal</keyword>
<evidence type="ECO:0000313" key="3">
    <source>
        <dbReference type="Proteomes" id="UP000467700"/>
    </source>
</evidence>
<dbReference type="AlphaFoldDB" id="A0A8S0WN95"/>
<sequence>MTDAPWLCWAFATSLLHAQVDSALRLCAQHQLQHAMSQRHIMNMNTSPSLCVVCMMKIKSTLAVVCTPNPAITYMLWAAPIVTALDKPTTHRFANRATRTQSAKAISCRLPILMPML</sequence>
<accession>A0A8S0WN95</accession>
<name>A0A8S0WN95_CYCAE</name>
<organism evidence="2 3">
    <name type="scientific">Cyclocybe aegerita</name>
    <name type="common">Black poplar mushroom</name>
    <name type="synonym">Agrocybe aegerita</name>
    <dbReference type="NCBI Taxonomy" id="1973307"/>
    <lineage>
        <taxon>Eukaryota</taxon>
        <taxon>Fungi</taxon>
        <taxon>Dikarya</taxon>
        <taxon>Basidiomycota</taxon>
        <taxon>Agaricomycotina</taxon>
        <taxon>Agaricomycetes</taxon>
        <taxon>Agaricomycetidae</taxon>
        <taxon>Agaricales</taxon>
        <taxon>Agaricineae</taxon>
        <taxon>Bolbitiaceae</taxon>
        <taxon>Cyclocybe</taxon>
    </lineage>
</organism>
<evidence type="ECO:0000256" key="1">
    <source>
        <dbReference type="SAM" id="SignalP"/>
    </source>
</evidence>